<reference evidence="1" key="1">
    <citation type="journal article" date="2012" name="Nat. Biotechnol.">
        <title>Draft genome sequence of pigeonpea (Cajanus cajan), an orphan legume crop of resource-poor farmers.</title>
        <authorList>
            <person name="Varshney R.K."/>
            <person name="Chen W."/>
            <person name="Li Y."/>
            <person name="Bharti A.K."/>
            <person name="Saxena R.K."/>
            <person name="Schlueter J.A."/>
            <person name="Donoghue M.T."/>
            <person name="Azam S."/>
            <person name="Fan G."/>
            <person name="Whaley A.M."/>
            <person name="Farmer A.D."/>
            <person name="Sheridan J."/>
            <person name="Iwata A."/>
            <person name="Tuteja R."/>
            <person name="Penmetsa R.V."/>
            <person name="Wu W."/>
            <person name="Upadhyaya H.D."/>
            <person name="Yang S.P."/>
            <person name="Shah T."/>
            <person name="Saxena K.B."/>
            <person name="Michael T."/>
            <person name="McCombie W.R."/>
            <person name="Yang B."/>
            <person name="Zhang G."/>
            <person name="Yang H."/>
            <person name="Wang J."/>
            <person name="Spillane C."/>
            <person name="Cook D.R."/>
            <person name="May G.D."/>
            <person name="Xu X."/>
            <person name="Jackson S.A."/>
        </authorList>
    </citation>
    <scope>NUCLEOTIDE SEQUENCE [LARGE SCALE GENOMIC DNA]</scope>
</reference>
<protein>
    <recommendedName>
        <fullName evidence="3">Reverse transcriptase domain-containing protein</fullName>
    </recommendedName>
</protein>
<evidence type="ECO:0000313" key="2">
    <source>
        <dbReference type="Proteomes" id="UP000075243"/>
    </source>
</evidence>
<sequence length="212" mass="24066">MRRMDNTKAIFELFTLQLQHSDVLEDYLLDFPITMKPELNVLSHTYIRKFYYPLGLPPHRSQDNYIHLILGSKLVNINIDSLLVCSYVTLEVVLQLLKNHKLFAKLSKCVFGLQEIDYLGHTILGKGVTMDQGKVQTILEWPIPLMGLDGHIPISLVGSLYKILAKLLSNRLKKVLSNVIDNSQSAFLSGGNLLHIVLCANEVIDDVKRKKK</sequence>
<evidence type="ECO:0008006" key="3">
    <source>
        <dbReference type="Google" id="ProtNLM"/>
    </source>
</evidence>
<dbReference type="EMBL" id="KQ483758">
    <property type="protein sequence ID" value="KYP41663.1"/>
    <property type="molecule type" value="Genomic_DNA"/>
</dbReference>
<dbReference type="InterPro" id="IPR043502">
    <property type="entry name" value="DNA/RNA_pol_sf"/>
</dbReference>
<accession>A0A151RGS4</accession>
<dbReference type="Gramene" id="C.cajan_37121.t">
    <property type="protein sequence ID" value="C.cajan_37121.t"/>
    <property type="gene ID" value="C.cajan_37121"/>
</dbReference>
<evidence type="ECO:0000313" key="1">
    <source>
        <dbReference type="EMBL" id="KYP41663.1"/>
    </source>
</evidence>
<keyword evidence="2" id="KW-1185">Reference proteome</keyword>
<dbReference type="AlphaFoldDB" id="A0A151RGS4"/>
<organism evidence="1 2">
    <name type="scientific">Cajanus cajan</name>
    <name type="common">Pigeon pea</name>
    <name type="synonym">Cajanus indicus</name>
    <dbReference type="NCBI Taxonomy" id="3821"/>
    <lineage>
        <taxon>Eukaryota</taxon>
        <taxon>Viridiplantae</taxon>
        <taxon>Streptophyta</taxon>
        <taxon>Embryophyta</taxon>
        <taxon>Tracheophyta</taxon>
        <taxon>Spermatophyta</taxon>
        <taxon>Magnoliopsida</taxon>
        <taxon>eudicotyledons</taxon>
        <taxon>Gunneridae</taxon>
        <taxon>Pentapetalae</taxon>
        <taxon>rosids</taxon>
        <taxon>fabids</taxon>
        <taxon>Fabales</taxon>
        <taxon>Fabaceae</taxon>
        <taxon>Papilionoideae</taxon>
        <taxon>50 kb inversion clade</taxon>
        <taxon>NPAAA clade</taxon>
        <taxon>indigoferoid/millettioid clade</taxon>
        <taxon>Phaseoleae</taxon>
        <taxon>Cajanus</taxon>
    </lineage>
</organism>
<proteinExistence type="predicted"/>
<name>A0A151RGS4_CAJCA</name>
<gene>
    <name evidence="1" type="ORF">KK1_036945</name>
</gene>
<dbReference type="Proteomes" id="UP000075243">
    <property type="component" value="Unassembled WGS sequence"/>
</dbReference>
<dbReference type="SUPFAM" id="SSF56672">
    <property type="entry name" value="DNA/RNA polymerases"/>
    <property type="match status" value="1"/>
</dbReference>
<dbReference type="Gene3D" id="3.30.70.270">
    <property type="match status" value="1"/>
</dbReference>
<dbReference type="InterPro" id="IPR043128">
    <property type="entry name" value="Rev_trsase/Diguanyl_cyclase"/>
</dbReference>